<accession>A0A6A3MXK1</accession>
<dbReference type="AlphaFoldDB" id="A0A6A3MXK1"/>
<feature type="compositionally biased region" description="Basic and acidic residues" evidence="1">
    <location>
        <begin position="1"/>
        <end position="13"/>
    </location>
</feature>
<name>A0A6A3MXK1_9STRA</name>
<reference evidence="2 3" key="1">
    <citation type="submission" date="2018-09" db="EMBL/GenBank/DDBJ databases">
        <title>Genomic investigation of the strawberry pathogen Phytophthora fragariae indicates pathogenicity is determined by transcriptional variation in three key races.</title>
        <authorList>
            <person name="Adams T.M."/>
            <person name="Armitage A.D."/>
            <person name="Sobczyk M.K."/>
            <person name="Bates H.J."/>
            <person name="Dunwell J.M."/>
            <person name="Nellist C.F."/>
            <person name="Harrison R.J."/>
        </authorList>
    </citation>
    <scope>NUCLEOTIDE SEQUENCE [LARGE SCALE GENOMIC DNA]</scope>
    <source>
        <strain evidence="2 3">SCRP249</strain>
    </source>
</reference>
<evidence type="ECO:0000313" key="2">
    <source>
        <dbReference type="EMBL" id="KAE9037881.1"/>
    </source>
</evidence>
<gene>
    <name evidence="2" type="ORF">PR001_g8191</name>
</gene>
<dbReference type="EMBL" id="QXFV01000427">
    <property type="protein sequence ID" value="KAE9037881.1"/>
    <property type="molecule type" value="Genomic_DNA"/>
</dbReference>
<comment type="caution">
    <text evidence="2">The sequence shown here is derived from an EMBL/GenBank/DDBJ whole genome shotgun (WGS) entry which is preliminary data.</text>
</comment>
<proteinExistence type="predicted"/>
<feature type="region of interest" description="Disordered" evidence="1">
    <location>
        <begin position="1"/>
        <end position="32"/>
    </location>
</feature>
<evidence type="ECO:0008006" key="4">
    <source>
        <dbReference type="Google" id="ProtNLM"/>
    </source>
</evidence>
<organism evidence="2 3">
    <name type="scientific">Phytophthora rubi</name>
    <dbReference type="NCBI Taxonomy" id="129364"/>
    <lineage>
        <taxon>Eukaryota</taxon>
        <taxon>Sar</taxon>
        <taxon>Stramenopiles</taxon>
        <taxon>Oomycota</taxon>
        <taxon>Peronosporomycetes</taxon>
        <taxon>Peronosporales</taxon>
        <taxon>Peronosporaceae</taxon>
        <taxon>Phytophthora</taxon>
    </lineage>
</organism>
<evidence type="ECO:0000256" key="1">
    <source>
        <dbReference type="SAM" id="MobiDB-lite"/>
    </source>
</evidence>
<dbReference type="Proteomes" id="UP000429607">
    <property type="component" value="Unassembled WGS sequence"/>
</dbReference>
<protein>
    <recommendedName>
        <fullName evidence="4">DDE Tnp4 domain-containing protein</fullName>
    </recommendedName>
</protein>
<feature type="compositionally biased region" description="Basic and acidic residues" evidence="1">
    <location>
        <begin position="20"/>
        <end position="31"/>
    </location>
</feature>
<evidence type="ECO:0000313" key="3">
    <source>
        <dbReference type="Proteomes" id="UP000429607"/>
    </source>
</evidence>
<sequence>MTEHREENRREELDQYPAETNDKRHIHHDEVPSFGRACPRPLMWNDGRGRRSTFTAKDVFFTTIAVKKYGGSWEMLSTIFIIKMPTFIKTITEFIEVVFPKIHEEWVPSQAA</sequence>